<proteinExistence type="predicted"/>
<evidence type="ECO:0000313" key="2">
    <source>
        <dbReference type="EMBL" id="MBB6038612.1"/>
    </source>
</evidence>
<dbReference type="RefSeq" id="WP_184791397.1">
    <property type="nucleotide sequence ID" value="NZ_BONT01000069.1"/>
</dbReference>
<protein>
    <recommendedName>
        <fullName evidence="1">DUF6875 domain-containing protein</fullName>
    </recommendedName>
</protein>
<dbReference type="InterPro" id="IPR049240">
    <property type="entry name" value="DUF6875"/>
</dbReference>
<dbReference type="AlphaFoldDB" id="A0A841FYL6"/>
<reference evidence="2 3" key="1">
    <citation type="submission" date="2020-08" db="EMBL/GenBank/DDBJ databases">
        <title>Genomic Encyclopedia of Type Strains, Phase IV (KMG-IV): sequencing the most valuable type-strain genomes for metagenomic binning, comparative biology and taxonomic classification.</title>
        <authorList>
            <person name="Goeker M."/>
        </authorList>
    </citation>
    <scope>NUCLEOTIDE SEQUENCE [LARGE SCALE GENOMIC DNA]</scope>
    <source>
        <strain evidence="2 3">YIM 65646</strain>
    </source>
</reference>
<sequence>MNPLWTPAQIDEGVPARDVLPALRAILRWSKGHLTAPHPALGRSGPVCPYTAPALRRDLLRFTVATMTATGQALHRLMSRMRLAYAEHASGLKDAERELLAYLIVLPRVDPLDAAGLNRVQEGLKDEFVADGLMVGQFHPRCDEPGLWNHAYRPLRSPVPLLAIRQMRDVDLPFLTESGHLRSYFERFTAGLPVRVRGQLVHRLTGTEATP</sequence>
<evidence type="ECO:0000259" key="1">
    <source>
        <dbReference type="Pfam" id="PF21780"/>
    </source>
</evidence>
<organism evidence="2 3">
    <name type="scientific">Phytomonospora endophytica</name>
    <dbReference type="NCBI Taxonomy" id="714109"/>
    <lineage>
        <taxon>Bacteria</taxon>
        <taxon>Bacillati</taxon>
        <taxon>Actinomycetota</taxon>
        <taxon>Actinomycetes</taxon>
        <taxon>Micromonosporales</taxon>
        <taxon>Micromonosporaceae</taxon>
        <taxon>Phytomonospora</taxon>
    </lineage>
</organism>
<feature type="domain" description="DUF6875" evidence="1">
    <location>
        <begin position="24"/>
        <end position="197"/>
    </location>
</feature>
<dbReference type="Pfam" id="PF21780">
    <property type="entry name" value="DUF6875"/>
    <property type="match status" value="1"/>
</dbReference>
<dbReference type="EMBL" id="JACHGT010000017">
    <property type="protein sequence ID" value="MBB6038612.1"/>
    <property type="molecule type" value="Genomic_DNA"/>
</dbReference>
<accession>A0A841FYL6</accession>
<evidence type="ECO:0000313" key="3">
    <source>
        <dbReference type="Proteomes" id="UP000548476"/>
    </source>
</evidence>
<dbReference type="Proteomes" id="UP000548476">
    <property type="component" value="Unassembled WGS sequence"/>
</dbReference>
<name>A0A841FYL6_9ACTN</name>
<comment type="caution">
    <text evidence="2">The sequence shown here is derived from an EMBL/GenBank/DDBJ whole genome shotgun (WGS) entry which is preliminary data.</text>
</comment>
<keyword evidence="3" id="KW-1185">Reference proteome</keyword>
<gene>
    <name evidence="2" type="ORF">HNR73_006498</name>
</gene>